<evidence type="ECO:0000256" key="1">
    <source>
        <dbReference type="SAM" id="MobiDB-lite"/>
    </source>
</evidence>
<name>A0ABR1GDA0_AURAN</name>
<evidence type="ECO:0000313" key="3">
    <source>
        <dbReference type="Proteomes" id="UP001363151"/>
    </source>
</evidence>
<dbReference type="Proteomes" id="UP001363151">
    <property type="component" value="Unassembled WGS sequence"/>
</dbReference>
<feature type="region of interest" description="Disordered" evidence="1">
    <location>
        <begin position="473"/>
        <end position="523"/>
    </location>
</feature>
<organism evidence="2 3">
    <name type="scientific">Aureococcus anophagefferens</name>
    <name type="common">Harmful bloom alga</name>
    <dbReference type="NCBI Taxonomy" id="44056"/>
    <lineage>
        <taxon>Eukaryota</taxon>
        <taxon>Sar</taxon>
        <taxon>Stramenopiles</taxon>
        <taxon>Ochrophyta</taxon>
        <taxon>Pelagophyceae</taxon>
        <taxon>Pelagomonadales</taxon>
        <taxon>Pelagomonadaceae</taxon>
        <taxon>Aureococcus</taxon>
    </lineage>
</organism>
<keyword evidence="3" id="KW-1185">Reference proteome</keyword>
<reference evidence="2 3" key="1">
    <citation type="submission" date="2024-03" db="EMBL/GenBank/DDBJ databases">
        <title>Aureococcus anophagefferens CCMP1851 and Kratosvirus quantuckense: Draft genome of a second virus-susceptible host strain in the model system.</title>
        <authorList>
            <person name="Chase E."/>
            <person name="Truchon A.R."/>
            <person name="Schepens W."/>
            <person name="Wilhelm S.W."/>
        </authorList>
    </citation>
    <scope>NUCLEOTIDE SEQUENCE [LARGE SCALE GENOMIC DNA]</scope>
    <source>
        <strain evidence="2 3">CCMP1851</strain>
    </source>
</reference>
<evidence type="ECO:0000313" key="2">
    <source>
        <dbReference type="EMBL" id="KAK7254079.1"/>
    </source>
</evidence>
<feature type="region of interest" description="Disordered" evidence="1">
    <location>
        <begin position="1"/>
        <end position="47"/>
    </location>
</feature>
<feature type="compositionally biased region" description="Basic residues" evidence="1">
    <location>
        <begin position="73"/>
        <end position="83"/>
    </location>
</feature>
<feature type="compositionally biased region" description="Polar residues" evidence="1">
    <location>
        <begin position="473"/>
        <end position="489"/>
    </location>
</feature>
<sequence length="523" mass="59233">MPSRPSVATGMKNLAAKELEREREEEKRRAREQAKLRQQQNNNHRDEVIEDMRHRLNQEQQLITRSQFEVQGRHRPKAHGNMIHKRNAAREHRNRSMHQHDAHPELLLVPRQSGIDLLNKLAAEKHEQLLGKGRLEGAQATSSGAVGPSKMIAHNTVQAALAIEWKGELDDIKKHLDLHKERMRVYKDLLMSENDEGATSVDLLAKEAGLLKRTFGHWFRAVLVQVDARLTSEHRRLLTIVRLNTVHEDDQAPGVEGRDVCLRAIFEWWSLIAKCRSQKPERFRTIRATFVSTGIHAMLGIPVMPQNDPGRHQDSLLRIAGDYVGSPRHERTKSIQEDLSFCDSETTLESYPSFGDSSCSTFHGIHPKDWQPACCRPLSRMRGLNAMLNDARPPEFRKLAGARQTLSRLRKRSRRRRTQLPGLPELSLEQTQRKLDHWQETCEIHAMLARRRSKKTRGPGAGPVYLAAIASRQNLAQPPSTKSLGSAASSPRYRGAASLKAPGEARSPRPAAASFDGPPPRRQ</sequence>
<proteinExistence type="predicted"/>
<gene>
    <name evidence="2" type="ORF">SO694_00008165</name>
</gene>
<protein>
    <submittedName>
        <fullName evidence="2">Uncharacterized protein</fullName>
    </submittedName>
</protein>
<dbReference type="EMBL" id="JBBJCI010000032">
    <property type="protein sequence ID" value="KAK7254079.1"/>
    <property type="molecule type" value="Genomic_DNA"/>
</dbReference>
<feature type="compositionally biased region" description="Basic and acidic residues" evidence="1">
    <location>
        <begin position="15"/>
        <end position="35"/>
    </location>
</feature>
<feature type="region of interest" description="Disordered" evidence="1">
    <location>
        <begin position="63"/>
        <end position="83"/>
    </location>
</feature>
<accession>A0ABR1GDA0</accession>
<comment type="caution">
    <text evidence="2">The sequence shown here is derived from an EMBL/GenBank/DDBJ whole genome shotgun (WGS) entry which is preliminary data.</text>
</comment>